<dbReference type="EC" id="2.3.1.-" evidence="9"/>
<dbReference type="Proteomes" id="UP000187404">
    <property type="component" value="Unassembled WGS sequence"/>
</dbReference>
<keyword evidence="12" id="KW-1185">Reference proteome</keyword>
<dbReference type="OrthoDB" id="9805788at2"/>
<evidence type="ECO:0000256" key="10">
    <source>
        <dbReference type="SAM" id="Phobius"/>
    </source>
</evidence>
<dbReference type="PIRSF" id="PIRSF016636">
    <property type="entry name" value="AlgI_DltB"/>
    <property type="match status" value="1"/>
</dbReference>
<feature type="transmembrane region" description="Helical" evidence="10">
    <location>
        <begin position="357"/>
        <end position="377"/>
    </location>
</feature>
<feature type="transmembrane region" description="Helical" evidence="10">
    <location>
        <begin position="9"/>
        <end position="26"/>
    </location>
</feature>
<dbReference type="InterPro" id="IPR024194">
    <property type="entry name" value="Ac/AlaTfrase_AlgI/DltB"/>
</dbReference>
<feature type="transmembrane region" description="Helical" evidence="10">
    <location>
        <begin position="225"/>
        <end position="247"/>
    </location>
</feature>
<keyword evidence="7 9" id="KW-0472">Membrane</keyword>
<keyword evidence="6 10" id="KW-1133">Transmembrane helix</keyword>
<dbReference type="Pfam" id="PF03062">
    <property type="entry name" value="MBOAT"/>
    <property type="match status" value="1"/>
</dbReference>
<feature type="transmembrane region" description="Helical" evidence="10">
    <location>
        <begin position="82"/>
        <end position="102"/>
    </location>
</feature>
<comment type="subcellular location">
    <subcellularLocation>
        <location evidence="1">Cell membrane</location>
        <topology evidence="1">Multi-pass membrane protein</topology>
    </subcellularLocation>
</comment>
<comment type="caution">
    <text evidence="11">The sequence shown here is derived from an EMBL/GenBank/DDBJ whole genome shotgun (WGS) entry which is preliminary data.</text>
</comment>
<evidence type="ECO:0000256" key="5">
    <source>
        <dbReference type="ARBA" id="ARBA00022692"/>
    </source>
</evidence>
<feature type="transmembrane region" description="Helical" evidence="10">
    <location>
        <begin position="184"/>
        <end position="205"/>
    </location>
</feature>
<name>A0A1Q9JIZ8_9FIRM</name>
<evidence type="ECO:0000256" key="8">
    <source>
        <dbReference type="ARBA" id="ARBA00023315"/>
    </source>
</evidence>
<comment type="pathway">
    <text evidence="9">Cell wall biogenesis; lipoteichoic acid biosynthesis.</text>
</comment>
<evidence type="ECO:0000256" key="1">
    <source>
        <dbReference type="ARBA" id="ARBA00004651"/>
    </source>
</evidence>
<protein>
    <recommendedName>
        <fullName evidence="9">Teichoic acid D-alanyltransferase</fullName>
        <ecNumber evidence="9">2.3.1.-</ecNumber>
    </recommendedName>
</protein>
<dbReference type="PIRSF" id="PIRSF500216">
    <property type="entry name" value="DltB"/>
    <property type="match status" value="1"/>
</dbReference>
<dbReference type="AlphaFoldDB" id="A0A1Q9JIZ8"/>
<accession>A0A1Q9JIZ8</accession>
<dbReference type="UniPathway" id="UPA00556"/>
<dbReference type="RefSeq" id="WP_075713542.1">
    <property type="nucleotide sequence ID" value="NZ_MJIE01000001.1"/>
</dbReference>
<feature type="transmembrane region" description="Helical" evidence="10">
    <location>
        <begin position="325"/>
        <end position="345"/>
    </location>
</feature>
<comment type="similarity">
    <text evidence="2 9">Belongs to the membrane-bound acyltransferase family.</text>
</comment>
<dbReference type="GO" id="GO:0005886">
    <property type="term" value="C:plasma membrane"/>
    <property type="evidence" value="ECO:0007669"/>
    <property type="project" value="UniProtKB-SubCell"/>
</dbReference>
<dbReference type="PANTHER" id="PTHR13285:SF23">
    <property type="entry name" value="TEICHOIC ACID D-ALANYLTRANSFERASE"/>
    <property type="match status" value="1"/>
</dbReference>
<evidence type="ECO:0000313" key="12">
    <source>
        <dbReference type="Proteomes" id="UP000187404"/>
    </source>
</evidence>
<evidence type="ECO:0000256" key="6">
    <source>
        <dbReference type="ARBA" id="ARBA00022989"/>
    </source>
</evidence>
<feature type="transmembrane region" description="Helical" evidence="10">
    <location>
        <begin position="108"/>
        <end position="128"/>
    </location>
</feature>
<keyword evidence="4 9" id="KW-0808">Transferase</keyword>
<keyword evidence="5 10" id="KW-0812">Transmembrane</keyword>
<evidence type="ECO:0000256" key="7">
    <source>
        <dbReference type="ARBA" id="ARBA00023136"/>
    </source>
</evidence>
<dbReference type="InterPro" id="IPR004299">
    <property type="entry name" value="MBOAT_fam"/>
</dbReference>
<dbReference type="InterPro" id="IPR024024">
    <property type="entry name" value="DltB"/>
</dbReference>
<reference evidence="11 12" key="1">
    <citation type="journal article" date="2016" name="Appl. Environ. Microbiol.">
        <title>Function and Phylogeny of Bacterial Butyryl Coenzyme A:Acetate Transferases and Their Diversity in the Proximal Colon of Swine.</title>
        <authorList>
            <person name="Trachsel J."/>
            <person name="Bayles D.O."/>
            <person name="Looft T."/>
            <person name="Levine U.Y."/>
            <person name="Allen H.K."/>
        </authorList>
    </citation>
    <scope>NUCLEOTIDE SEQUENCE [LARGE SCALE GENOMIC DNA]</scope>
    <source>
        <strain evidence="11 12">68-3-10</strain>
    </source>
</reference>
<keyword evidence="3 9" id="KW-1003">Cell membrane</keyword>
<dbReference type="STRING" id="1261640.BHK98_08910"/>
<evidence type="ECO:0000256" key="4">
    <source>
        <dbReference type="ARBA" id="ARBA00022679"/>
    </source>
</evidence>
<evidence type="ECO:0000313" key="11">
    <source>
        <dbReference type="EMBL" id="OLR56176.1"/>
    </source>
</evidence>
<organism evidence="11 12">
    <name type="scientific">Hornefia porci</name>
    <dbReference type="NCBI Taxonomy" id="2652292"/>
    <lineage>
        <taxon>Bacteria</taxon>
        <taxon>Bacillati</taxon>
        <taxon>Bacillota</taxon>
        <taxon>Clostridia</taxon>
        <taxon>Peptostreptococcales</taxon>
        <taxon>Anaerovoracaceae</taxon>
        <taxon>Hornefia</taxon>
    </lineage>
</organism>
<evidence type="ECO:0000256" key="2">
    <source>
        <dbReference type="ARBA" id="ARBA00010323"/>
    </source>
</evidence>
<dbReference type="GO" id="GO:0016746">
    <property type="term" value="F:acyltransferase activity"/>
    <property type="evidence" value="ECO:0007669"/>
    <property type="project" value="UniProtKB-KW"/>
</dbReference>
<dbReference type="InterPro" id="IPR051085">
    <property type="entry name" value="MB_O-acyltransferase"/>
</dbReference>
<sequence length="390" mass="45998">MQMFADHSFFAWLIVMTIPAFILGVFEKPIKYYGMFASLVFLWLALGHNTVALTYLIVFCLLEYTIIQIYLQLRLGGNRSKVLYWLFLLLSIAPLATYKVLALTGNPWHIFGFLGISYMTFKVAQMIIEIYDGIIRKVSPFEYAYLLLFFPTITSGPIDRSRRFSKDLNRKITRSEYLELAGTGLYKILLGMVYKTVIASVLYFLMKQYGMEKDMTGVLIYYYTYGFYLFFDFAGYSLMAVGAGYLFGIKVPDNFNRPFISRDINDFWNRWHITLSHWLRDYVFSRVTMSLMRTGLRKRRLTIASIAFMTNMLLMGFWHGLTSYYILYGLYHGVLLTLFEIIRTRSGLYRKYSKKKWFIIIEWALTLHLVLFGFFIFSGRLNVLMHWRAW</sequence>
<comment type="function">
    <text evidence="9">O-acyltransferase that catalyzes D-alanylation of both teichoic acid and lipoteichoic acid (LTA). D-alanylation of LTA plays an important role in modulating the properties of the cell wall in Gram-positive bacteria, influencing the net charge of the cell wall. Catalyzes D-alanylation from DltC carrier protein.</text>
</comment>
<feature type="transmembrane region" description="Helical" evidence="10">
    <location>
        <begin position="301"/>
        <end position="319"/>
    </location>
</feature>
<gene>
    <name evidence="11" type="ORF">BHK98_08910</name>
</gene>
<dbReference type="EMBL" id="MJIE01000001">
    <property type="protein sequence ID" value="OLR56176.1"/>
    <property type="molecule type" value="Genomic_DNA"/>
</dbReference>
<dbReference type="GO" id="GO:0070395">
    <property type="term" value="P:lipoteichoic acid biosynthetic process"/>
    <property type="evidence" value="ECO:0007669"/>
    <property type="project" value="UniProtKB-UniRule"/>
</dbReference>
<proteinExistence type="inferred from homology"/>
<evidence type="ECO:0000256" key="9">
    <source>
        <dbReference type="PIRNR" id="PIRNR016636"/>
    </source>
</evidence>
<dbReference type="NCBIfam" id="TIGR04091">
    <property type="entry name" value="LTA_dltB"/>
    <property type="match status" value="1"/>
</dbReference>
<evidence type="ECO:0000256" key="3">
    <source>
        <dbReference type="ARBA" id="ARBA00022475"/>
    </source>
</evidence>
<feature type="transmembrane region" description="Helical" evidence="10">
    <location>
        <begin position="32"/>
        <end position="62"/>
    </location>
</feature>
<dbReference type="PANTHER" id="PTHR13285">
    <property type="entry name" value="ACYLTRANSFERASE"/>
    <property type="match status" value="1"/>
</dbReference>
<keyword evidence="8 9" id="KW-0012">Acyltransferase</keyword>